<dbReference type="AlphaFoldDB" id="A0AAQ3RUU4"/>
<accession>A0AAQ3RUU4</accession>
<dbReference type="Pfam" id="PF11204">
    <property type="entry name" value="DUF2985"/>
    <property type="match status" value="1"/>
</dbReference>
<dbReference type="EMBL" id="CP144695">
    <property type="protein sequence ID" value="WVZ07217.1"/>
    <property type="molecule type" value="Genomic_DNA"/>
</dbReference>
<gene>
    <name evidence="2" type="ORF">V8G54_020563</name>
</gene>
<feature type="transmembrane region" description="Helical" evidence="1">
    <location>
        <begin position="6"/>
        <end position="29"/>
    </location>
</feature>
<keyword evidence="1" id="KW-0812">Transmembrane</keyword>
<sequence>MALFVWITCVAISGAILFLVMTGMLNGVLPKKSQRNAWFEINNQILNALFTLMCLYQHPKRFYHLVLLIRWKPNDISRLRNLYCKNGTYKPHEWTHMLVVVILLHVNCFAQYALCALNLGYKRSERPAIGVGICISFAIAAPAVAGLYTILSPLGKDYDCDTDEEVQVQITGSQRQEQPREKPCENKYSFASKDQQRFVENRPKWSGGILD</sequence>
<feature type="transmembrane region" description="Helical" evidence="1">
    <location>
        <begin position="128"/>
        <end position="151"/>
    </location>
</feature>
<evidence type="ECO:0000256" key="1">
    <source>
        <dbReference type="SAM" id="Phobius"/>
    </source>
</evidence>
<evidence type="ECO:0000313" key="3">
    <source>
        <dbReference type="Proteomes" id="UP001374535"/>
    </source>
</evidence>
<keyword evidence="3" id="KW-1185">Reference proteome</keyword>
<organism evidence="2 3">
    <name type="scientific">Vigna mungo</name>
    <name type="common">Black gram</name>
    <name type="synonym">Phaseolus mungo</name>
    <dbReference type="NCBI Taxonomy" id="3915"/>
    <lineage>
        <taxon>Eukaryota</taxon>
        <taxon>Viridiplantae</taxon>
        <taxon>Streptophyta</taxon>
        <taxon>Embryophyta</taxon>
        <taxon>Tracheophyta</taxon>
        <taxon>Spermatophyta</taxon>
        <taxon>Magnoliopsida</taxon>
        <taxon>eudicotyledons</taxon>
        <taxon>Gunneridae</taxon>
        <taxon>Pentapetalae</taxon>
        <taxon>rosids</taxon>
        <taxon>fabids</taxon>
        <taxon>Fabales</taxon>
        <taxon>Fabaceae</taxon>
        <taxon>Papilionoideae</taxon>
        <taxon>50 kb inversion clade</taxon>
        <taxon>NPAAA clade</taxon>
        <taxon>indigoferoid/millettioid clade</taxon>
        <taxon>Phaseoleae</taxon>
        <taxon>Vigna</taxon>
    </lineage>
</organism>
<feature type="transmembrane region" description="Helical" evidence="1">
    <location>
        <begin position="97"/>
        <end position="121"/>
    </location>
</feature>
<name>A0AAQ3RUU4_VIGMU</name>
<proteinExistence type="predicted"/>
<dbReference type="InterPro" id="IPR021369">
    <property type="entry name" value="DUF2985"/>
</dbReference>
<keyword evidence="1" id="KW-1133">Transmembrane helix</keyword>
<dbReference type="GO" id="GO:0009975">
    <property type="term" value="F:cyclase activity"/>
    <property type="evidence" value="ECO:0007669"/>
    <property type="project" value="TreeGrafter"/>
</dbReference>
<dbReference type="Proteomes" id="UP001374535">
    <property type="component" value="Chromosome 6"/>
</dbReference>
<dbReference type="PANTHER" id="PTHR31045:SF30">
    <property type="entry name" value="PLAC8 FAMILY PROTEIN"/>
    <property type="match status" value="1"/>
</dbReference>
<protein>
    <submittedName>
        <fullName evidence="2">Uncharacterized protein</fullName>
    </submittedName>
</protein>
<dbReference type="PANTHER" id="PTHR31045">
    <property type="entry name" value="PLAC8 FAMILY PROTEIN-RELATED"/>
    <property type="match status" value="1"/>
</dbReference>
<keyword evidence="1" id="KW-0472">Membrane</keyword>
<reference evidence="2 3" key="1">
    <citation type="journal article" date="2023" name="Life. Sci Alliance">
        <title>Evolutionary insights into 3D genome organization and epigenetic landscape of Vigna mungo.</title>
        <authorList>
            <person name="Junaid A."/>
            <person name="Singh B."/>
            <person name="Bhatia S."/>
        </authorList>
    </citation>
    <scope>NUCLEOTIDE SEQUENCE [LARGE SCALE GENOMIC DNA]</scope>
    <source>
        <strain evidence="2">Urdbean</strain>
    </source>
</reference>
<evidence type="ECO:0000313" key="2">
    <source>
        <dbReference type="EMBL" id="WVZ07217.1"/>
    </source>
</evidence>
<feature type="non-terminal residue" evidence="2">
    <location>
        <position position="211"/>
    </location>
</feature>
<dbReference type="GO" id="GO:0051762">
    <property type="term" value="P:sesquiterpene biosynthetic process"/>
    <property type="evidence" value="ECO:0007669"/>
    <property type="project" value="TreeGrafter"/>
</dbReference>